<dbReference type="EMBL" id="JACGCM010001301">
    <property type="protein sequence ID" value="KAF6156792.1"/>
    <property type="molecule type" value="Genomic_DNA"/>
</dbReference>
<dbReference type="CDD" id="cd16461">
    <property type="entry name" value="RING-H2_EL5-like"/>
    <property type="match status" value="1"/>
</dbReference>
<dbReference type="OrthoDB" id="8062037at2759"/>
<dbReference type="InterPro" id="IPR044602">
    <property type="entry name" value="ATL10/ATL72-79-like"/>
</dbReference>
<evidence type="ECO:0000256" key="4">
    <source>
        <dbReference type="ARBA" id="ARBA00022723"/>
    </source>
</evidence>
<evidence type="ECO:0000259" key="12">
    <source>
        <dbReference type="PROSITE" id="PS50089"/>
    </source>
</evidence>
<dbReference type="InterPro" id="IPR013083">
    <property type="entry name" value="Znf_RING/FYVE/PHD"/>
</dbReference>
<dbReference type="Gene3D" id="3.30.40.10">
    <property type="entry name" value="Zinc/RING finger domain, C3HC4 (zinc finger)"/>
    <property type="match status" value="1"/>
</dbReference>
<gene>
    <name evidence="13" type="ORF">GIB67_033261</name>
</gene>
<dbReference type="SMART" id="SM00184">
    <property type="entry name" value="RING"/>
    <property type="match status" value="1"/>
</dbReference>
<evidence type="ECO:0000256" key="8">
    <source>
        <dbReference type="ARBA" id="ARBA00024209"/>
    </source>
</evidence>
<dbReference type="PROSITE" id="PS50089">
    <property type="entry name" value="ZF_RING_2"/>
    <property type="match status" value="1"/>
</dbReference>
<dbReference type="AlphaFoldDB" id="A0A7J7MPV4"/>
<evidence type="ECO:0000256" key="7">
    <source>
        <dbReference type="ARBA" id="ARBA00023136"/>
    </source>
</evidence>
<dbReference type="GO" id="GO:0016740">
    <property type="term" value="F:transferase activity"/>
    <property type="evidence" value="ECO:0007669"/>
    <property type="project" value="UniProtKB-KW"/>
</dbReference>
<keyword evidence="4" id="KW-0479">Metal-binding</keyword>
<sequence length="178" mass="19138">MASPPPPSPQYSPIPNPRSSWYPYNNGANFNAYIATLLIVLVSAFVCLLALNAAIRFFLNDPSPTTPASSSSSTICLPVVNRDKPTPTLLSHPTLVFSAGMKLAGAEAECAICLSEFVDGEGVRVLPRCKHGFHVQCIQGWLSSHNSCPTCRSNCLTTSPPPQEADVEAQIEPPRRSE</sequence>
<dbReference type="GO" id="GO:0016020">
    <property type="term" value="C:membrane"/>
    <property type="evidence" value="ECO:0007669"/>
    <property type="project" value="UniProtKB-SubCell"/>
</dbReference>
<dbReference type="SUPFAM" id="SSF57850">
    <property type="entry name" value="RING/U-box"/>
    <property type="match status" value="1"/>
</dbReference>
<keyword evidence="3 11" id="KW-0812">Transmembrane</keyword>
<organism evidence="13 14">
    <name type="scientific">Kingdonia uniflora</name>
    <dbReference type="NCBI Taxonomy" id="39325"/>
    <lineage>
        <taxon>Eukaryota</taxon>
        <taxon>Viridiplantae</taxon>
        <taxon>Streptophyta</taxon>
        <taxon>Embryophyta</taxon>
        <taxon>Tracheophyta</taxon>
        <taxon>Spermatophyta</taxon>
        <taxon>Magnoliopsida</taxon>
        <taxon>Ranunculales</taxon>
        <taxon>Circaeasteraceae</taxon>
        <taxon>Kingdonia</taxon>
    </lineage>
</organism>
<reference evidence="13 14" key="1">
    <citation type="journal article" date="2020" name="IScience">
        <title>Genome Sequencing of the Endangered Kingdonia uniflora (Circaeasteraceae, Ranunculales) Reveals Potential Mechanisms of Evolutionary Specialization.</title>
        <authorList>
            <person name="Sun Y."/>
            <person name="Deng T."/>
            <person name="Zhang A."/>
            <person name="Moore M.J."/>
            <person name="Landis J.B."/>
            <person name="Lin N."/>
            <person name="Zhang H."/>
            <person name="Zhang X."/>
            <person name="Huang J."/>
            <person name="Zhang X."/>
            <person name="Sun H."/>
            <person name="Wang H."/>
        </authorList>
    </citation>
    <scope>NUCLEOTIDE SEQUENCE [LARGE SCALE GENOMIC DNA]</scope>
    <source>
        <strain evidence="13">TB1705</strain>
        <tissue evidence="13">Leaf</tissue>
    </source>
</reference>
<dbReference type="PANTHER" id="PTHR46905">
    <property type="entry name" value="RING-H2 FINGER PROTEIN ATL78"/>
    <property type="match status" value="1"/>
</dbReference>
<dbReference type="UniPathway" id="UPA00143"/>
<evidence type="ECO:0000256" key="9">
    <source>
        <dbReference type="PROSITE-ProRule" id="PRU00175"/>
    </source>
</evidence>
<comment type="caution">
    <text evidence="13">The sequence shown here is derived from an EMBL/GenBank/DDBJ whole genome shotgun (WGS) entry which is preliminary data.</text>
</comment>
<evidence type="ECO:0000256" key="11">
    <source>
        <dbReference type="SAM" id="Phobius"/>
    </source>
</evidence>
<dbReference type="PANTHER" id="PTHR46905:SF1">
    <property type="entry name" value="RING-TYPE E3 UBIQUITIN TRANSFERASE"/>
    <property type="match status" value="1"/>
</dbReference>
<dbReference type="Pfam" id="PF13639">
    <property type="entry name" value="zf-RING_2"/>
    <property type="match status" value="1"/>
</dbReference>
<evidence type="ECO:0000256" key="3">
    <source>
        <dbReference type="ARBA" id="ARBA00022692"/>
    </source>
</evidence>
<protein>
    <recommendedName>
        <fullName evidence="12">RING-type domain-containing protein</fullName>
    </recommendedName>
</protein>
<keyword evidence="9" id="KW-0863">Zinc-finger</keyword>
<evidence type="ECO:0000256" key="6">
    <source>
        <dbReference type="ARBA" id="ARBA00022989"/>
    </source>
</evidence>
<keyword evidence="14" id="KW-1185">Reference proteome</keyword>
<dbReference type="GO" id="GO:0016567">
    <property type="term" value="P:protein ubiquitination"/>
    <property type="evidence" value="ECO:0007669"/>
    <property type="project" value="UniProtKB-UniPathway"/>
</dbReference>
<keyword evidence="7 11" id="KW-0472">Membrane</keyword>
<proteinExistence type="inferred from homology"/>
<evidence type="ECO:0000256" key="2">
    <source>
        <dbReference type="ARBA" id="ARBA00022679"/>
    </source>
</evidence>
<evidence type="ECO:0000313" key="13">
    <source>
        <dbReference type="EMBL" id="KAF6156792.1"/>
    </source>
</evidence>
<keyword evidence="6 11" id="KW-1133">Transmembrane helix</keyword>
<evidence type="ECO:0000313" key="14">
    <source>
        <dbReference type="Proteomes" id="UP000541444"/>
    </source>
</evidence>
<name>A0A7J7MPV4_9MAGN</name>
<feature type="region of interest" description="Disordered" evidence="10">
    <location>
        <begin position="157"/>
        <end position="178"/>
    </location>
</feature>
<keyword evidence="2" id="KW-0808">Transferase</keyword>
<comment type="subcellular location">
    <subcellularLocation>
        <location evidence="1">Membrane</location>
        <topology evidence="1">Single-pass membrane protein</topology>
    </subcellularLocation>
</comment>
<accession>A0A7J7MPV4</accession>
<dbReference type="InterPro" id="IPR001841">
    <property type="entry name" value="Znf_RING"/>
</dbReference>
<dbReference type="GO" id="GO:0008270">
    <property type="term" value="F:zinc ion binding"/>
    <property type="evidence" value="ECO:0007669"/>
    <property type="project" value="UniProtKB-KW"/>
</dbReference>
<feature type="domain" description="RING-type" evidence="12">
    <location>
        <begin position="110"/>
        <end position="152"/>
    </location>
</feature>
<evidence type="ECO:0000256" key="5">
    <source>
        <dbReference type="ARBA" id="ARBA00022833"/>
    </source>
</evidence>
<keyword evidence="5" id="KW-0862">Zinc</keyword>
<evidence type="ECO:0000256" key="10">
    <source>
        <dbReference type="SAM" id="MobiDB-lite"/>
    </source>
</evidence>
<feature type="transmembrane region" description="Helical" evidence="11">
    <location>
        <begin position="30"/>
        <end position="51"/>
    </location>
</feature>
<dbReference type="Proteomes" id="UP000541444">
    <property type="component" value="Unassembled WGS sequence"/>
</dbReference>
<evidence type="ECO:0000256" key="1">
    <source>
        <dbReference type="ARBA" id="ARBA00004167"/>
    </source>
</evidence>
<comment type="similarity">
    <text evidence="8">Belongs to the RING-type zinc finger family. ATL subfamily.</text>
</comment>